<dbReference type="InterPro" id="IPR055375">
    <property type="entry name" value="Ribophorin_II_2nd"/>
</dbReference>
<evidence type="ECO:0000256" key="9">
    <source>
        <dbReference type="ARBA" id="ARBA00023136"/>
    </source>
</evidence>
<evidence type="ECO:0000256" key="3">
    <source>
        <dbReference type="ARBA" id="ARBA00004922"/>
    </source>
</evidence>
<dbReference type="InterPro" id="IPR008814">
    <property type="entry name" value="Swp1"/>
</dbReference>
<feature type="transmembrane region" description="Helical" evidence="12">
    <location>
        <begin position="362"/>
        <end position="382"/>
    </location>
</feature>
<dbReference type="UniPathway" id="UPA00378"/>
<evidence type="ECO:0000259" key="15">
    <source>
        <dbReference type="Pfam" id="PF25147"/>
    </source>
</evidence>
<protein>
    <recommendedName>
        <fullName evidence="11">Ribophorin II</fullName>
    </recommendedName>
    <alternativeName>
        <fullName evidence="10">Ribophorin-2</fullName>
    </alternativeName>
</protein>
<dbReference type="Pfam" id="PF25147">
    <property type="entry name" value="Ribophorin_II_C"/>
    <property type="match status" value="1"/>
</dbReference>
<comment type="pathway">
    <text evidence="3">Protein modification; protein glycosylation.</text>
</comment>
<evidence type="ECO:0000256" key="6">
    <source>
        <dbReference type="ARBA" id="ARBA00022729"/>
    </source>
</evidence>
<keyword evidence="6" id="KW-0732">Signal</keyword>
<dbReference type="OrthoDB" id="1694755at2759"/>
<accession>A0A2Z6NS46</accession>
<evidence type="ECO:0000256" key="11">
    <source>
        <dbReference type="ARBA" id="ARBA00032139"/>
    </source>
</evidence>
<evidence type="ECO:0000256" key="1">
    <source>
        <dbReference type="ARBA" id="ARBA00002791"/>
    </source>
</evidence>
<keyword evidence="7" id="KW-0256">Endoplasmic reticulum</keyword>
<keyword evidence="9 12" id="KW-0472">Membrane</keyword>
<dbReference type="GO" id="GO:0006487">
    <property type="term" value="P:protein N-linked glycosylation"/>
    <property type="evidence" value="ECO:0007669"/>
    <property type="project" value="TreeGrafter"/>
</dbReference>
<evidence type="ECO:0000256" key="7">
    <source>
        <dbReference type="ARBA" id="ARBA00022824"/>
    </source>
</evidence>
<dbReference type="EMBL" id="DF973752">
    <property type="protein sequence ID" value="GAU39252.1"/>
    <property type="molecule type" value="Genomic_DNA"/>
</dbReference>
<dbReference type="Pfam" id="PF23860">
    <property type="entry name" value="Ribophorin_II_3rd"/>
    <property type="match status" value="1"/>
</dbReference>
<evidence type="ECO:0000313" key="16">
    <source>
        <dbReference type="EMBL" id="GAU39252.1"/>
    </source>
</evidence>
<evidence type="ECO:0000259" key="14">
    <source>
        <dbReference type="Pfam" id="PF23861"/>
    </source>
</evidence>
<feature type="transmembrane region" description="Helical" evidence="12">
    <location>
        <begin position="329"/>
        <end position="350"/>
    </location>
</feature>
<name>A0A2Z6NS46_TRISU</name>
<reference evidence="17" key="1">
    <citation type="journal article" date="2017" name="Front. Plant Sci.">
        <title>Climate Clever Clovers: New Paradigm to Reduce the Environmental Footprint of Ruminants by Breeding Low Methanogenic Forages Utilizing Haplotype Variation.</title>
        <authorList>
            <person name="Kaur P."/>
            <person name="Appels R."/>
            <person name="Bayer P.E."/>
            <person name="Keeble-Gagnere G."/>
            <person name="Wang J."/>
            <person name="Hirakawa H."/>
            <person name="Shirasawa K."/>
            <person name="Vercoe P."/>
            <person name="Stefanova K."/>
            <person name="Durmic Z."/>
            <person name="Nichols P."/>
            <person name="Revell C."/>
            <person name="Isobe S.N."/>
            <person name="Edwards D."/>
            <person name="Erskine W."/>
        </authorList>
    </citation>
    <scope>NUCLEOTIDE SEQUENCE [LARGE SCALE GENOMIC DNA]</scope>
    <source>
        <strain evidence="17">cv. Daliak</strain>
    </source>
</reference>
<feature type="domain" description="Ribophorin II C-terminal" evidence="15">
    <location>
        <begin position="282"/>
        <end position="380"/>
    </location>
</feature>
<evidence type="ECO:0000256" key="12">
    <source>
        <dbReference type="SAM" id="Phobius"/>
    </source>
</evidence>
<evidence type="ECO:0000256" key="5">
    <source>
        <dbReference type="ARBA" id="ARBA00022692"/>
    </source>
</evidence>
<evidence type="ECO:0000256" key="10">
    <source>
        <dbReference type="ARBA" id="ARBA00030078"/>
    </source>
</evidence>
<evidence type="ECO:0000256" key="2">
    <source>
        <dbReference type="ARBA" id="ARBA00004477"/>
    </source>
</evidence>
<sequence>MRFRGQVDLNAPLHLLMAKSGHLEHGQMRVKVSTVLGSAAPPLTVKLVRAFSTGAKDSAIIDSKELQYNQERGFHFLDSFPKNVDVGTYVFVLEIVLHDSESEKVYATGGQIHVPIYVTGIIKVGNAEIAVLDSDLGNVETHKTLELAGNDIVSLSANHLQKLRLSFQLETPNGRVFKPHQAFLKLQHETKIEHIFLIGNTGKKFEIIFDFLGLVEKLFYLSGKYDIELTVGDAVMENSFSRLLGHVELDLPEAPEKAVRPPLPPVDPYTRYGPKAEINHIFRAPEKRPPQKLSLVFLGLILLPFIGFLVGLLRLGVNLKNFPGSTVPATFATLFHLGLAAVLLLYVLFWLKLDLFTTLKTLGLLGVFTMFFGHRILSYLALTSFKLKSA</sequence>
<feature type="domain" description="Ribophorin II third" evidence="13">
    <location>
        <begin position="126"/>
        <end position="249"/>
    </location>
</feature>
<feature type="transmembrane region" description="Helical" evidence="12">
    <location>
        <begin position="293"/>
        <end position="317"/>
    </location>
</feature>
<organism evidence="16 17">
    <name type="scientific">Trifolium subterraneum</name>
    <name type="common">Subterranean clover</name>
    <dbReference type="NCBI Taxonomy" id="3900"/>
    <lineage>
        <taxon>Eukaryota</taxon>
        <taxon>Viridiplantae</taxon>
        <taxon>Streptophyta</taxon>
        <taxon>Embryophyta</taxon>
        <taxon>Tracheophyta</taxon>
        <taxon>Spermatophyta</taxon>
        <taxon>Magnoliopsida</taxon>
        <taxon>eudicotyledons</taxon>
        <taxon>Gunneridae</taxon>
        <taxon>Pentapetalae</taxon>
        <taxon>rosids</taxon>
        <taxon>fabids</taxon>
        <taxon>Fabales</taxon>
        <taxon>Fabaceae</taxon>
        <taxon>Papilionoideae</taxon>
        <taxon>50 kb inversion clade</taxon>
        <taxon>NPAAA clade</taxon>
        <taxon>Hologalegina</taxon>
        <taxon>IRL clade</taxon>
        <taxon>Trifolieae</taxon>
        <taxon>Trifolium</taxon>
    </lineage>
</organism>
<dbReference type="Pfam" id="PF23861">
    <property type="entry name" value="Ribophorin_II_2nd"/>
    <property type="match status" value="1"/>
</dbReference>
<feature type="domain" description="Ribophorin II second" evidence="14">
    <location>
        <begin position="23"/>
        <end position="118"/>
    </location>
</feature>
<comment type="subcellular location">
    <subcellularLocation>
        <location evidence="2">Endoplasmic reticulum membrane</location>
        <topology evidence="2">Multi-pass membrane protein</topology>
    </subcellularLocation>
</comment>
<dbReference type="PANTHER" id="PTHR12640:SF0">
    <property type="entry name" value="DOLICHYL-DIPHOSPHOOLIGOSACCHARIDE--PROTEIN GLYCOSYLTRANSFERASE SUBUNIT 2"/>
    <property type="match status" value="1"/>
</dbReference>
<evidence type="ECO:0000256" key="8">
    <source>
        <dbReference type="ARBA" id="ARBA00022989"/>
    </source>
</evidence>
<evidence type="ECO:0000259" key="13">
    <source>
        <dbReference type="Pfam" id="PF23860"/>
    </source>
</evidence>
<evidence type="ECO:0000256" key="4">
    <source>
        <dbReference type="ARBA" id="ARBA00009038"/>
    </source>
</evidence>
<dbReference type="InterPro" id="IPR056790">
    <property type="entry name" value="Ribophorin_II_C"/>
</dbReference>
<dbReference type="PANTHER" id="PTHR12640">
    <property type="entry name" value="RIBOPHORIN II"/>
    <property type="match status" value="1"/>
</dbReference>
<keyword evidence="8 12" id="KW-1133">Transmembrane helix</keyword>
<keyword evidence="5 12" id="KW-0812">Transmembrane</keyword>
<proteinExistence type="inferred from homology"/>
<gene>
    <name evidence="16" type="ORF">TSUD_396990</name>
</gene>
<dbReference type="InterPro" id="IPR055374">
    <property type="entry name" value="Ribophorin_II_3rd"/>
</dbReference>
<dbReference type="GO" id="GO:0008250">
    <property type="term" value="C:oligosaccharyltransferase complex"/>
    <property type="evidence" value="ECO:0007669"/>
    <property type="project" value="InterPro"/>
</dbReference>
<dbReference type="AlphaFoldDB" id="A0A2Z6NS46"/>
<comment type="similarity">
    <text evidence="4">Belongs to the SWP1 family.</text>
</comment>
<dbReference type="Proteomes" id="UP000242715">
    <property type="component" value="Unassembled WGS sequence"/>
</dbReference>
<comment type="function">
    <text evidence="1">Subunit of the oligosaccharyl transferase (OST) complex that catalyzes the initial transfer of a defined glycan (Glc(3)Man(9)GlcNAc(2) in eukaryotes) from the lipid carrier dolichol-pyrophosphate to an asparagine residue within an Asn-X-Ser/Thr consensus motif in nascent polypeptide chains, the first step in protein N-glycosylation. N-glycosylation occurs cotranslationally and the complex associates with the Sec61 complex at the channel-forming translocon complex that mediates protein translocation across the endoplasmic reticulum (ER). All subunits are required for a maximal enzyme activity.</text>
</comment>
<keyword evidence="17" id="KW-1185">Reference proteome</keyword>
<evidence type="ECO:0000313" key="17">
    <source>
        <dbReference type="Proteomes" id="UP000242715"/>
    </source>
</evidence>